<dbReference type="CDD" id="cd16332">
    <property type="entry name" value="Prp-like"/>
    <property type="match status" value="1"/>
</dbReference>
<gene>
    <name evidence="7" type="ORF">SAMN04488525_101697</name>
</gene>
<evidence type="ECO:0000313" key="7">
    <source>
        <dbReference type="EMBL" id="SDZ94833.1"/>
    </source>
</evidence>
<dbReference type="GO" id="GO:0006508">
    <property type="term" value="P:proteolysis"/>
    <property type="evidence" value="ECO:0007669"/>
    <property type="project" value="UniProtKB-KW"/>
</dbReference>
<dbReference type="PANTHER" id="PTHR39178">
    <property type="entry name" value="HYPOTHETICAL RIBOSOME-ASSOCIATED PROTEIN"/>
    <property type="match status" value="1"/>
</dbReference>
<name>A0AB37ZXC4_9LACT</name>
<keyword evidence="8" id="KW-1185">Reference proteome</keyword>
<keyword evidence="4" id="KW-0788">Thiol protease</keyword>
<evidence type="ECO:0000313" key="8">
    <source>
        <dbReference type="Proteomes" id="UP000199042"/>
    </source>
</evidence>
<dbReference type="Pfam" id="PF04327">
    <property type="entry name" value="Peptidase_Prp"/>
    <property type="match status" value="1"/>
</dbReference>
<comment type="caution">
    <text evidence="7">The sequence shown here is derived from an EMBL/GenBank/DDBJ whole genome shotgun (WGS) entry which is preliminary data.</text>
</comment>
<evidence type="ECO:0000256" key="5">
    <source>
        <dbReference type="ARBA" id="ARBA00044503"/>
    </source>
</evidence>
<protein>
    <recommendedName>
        <fullName evidence="6">Ribosomal processing cysteine protease Prp</fullName>
    </recommendedName>
</protein>
<organism evidence="7 8">
    <name type="scientific">Trichococcus collinsii</name>
    <dbReference type="NCBI Taxonomy" id="157076"/>
    <lineage>
        <taxon>Bacteria</taxon>
        <taxon>Bacillati</taxon>
        <taxon>Bacillota</taxon>
        <taxon>Bacilli</taxon>
        <taxon>Lactobacillales</taxon>
        <taxon>Carnobacteriaceae</taxon>
        <taxon>Trichococcus</taxon>
    </lineage>
</organism>
<dbReference type="InterPro" id="IPR036764">
    <property type="entry name" value="Peptidase_Prp_sf"/>
</dbReference>
<evidence type="ECO:0000256" key="3">
    <source>
        <dbReference type="ARBA" id="ARBA00022801"/>
    </source>
</evidence>
<dbReference type="PANTHER" id="PTHR39178:SF1">
    <property type="entry name" value="RIBOSOMAL-PROCESSING CYSTEINE PROTEASE PRP"/>
    <property type="match status" value="1"/>
</dbReference>
<dbReference type="GO" id="GO:0008234">
    <property type="term" value="F:cysteine-type peptidase activity"/>
    <property type="evidence" value="ECO:0007669"/>
    <property type="project" value="UniProtKB-KW"/>
</dbReference>
<dbReference type="Gene3D" id="3.30.70.1490">
    <property type="entry name" value="Cysteine protease Prp"/>
    <property type="match status" value="1"/>
</dbReference>
<dbReference type="EMBL" id="FNQH01000001">
    <property type="protein sequence ID" value="SDZ94833.1"/>
    <property type="molecule type" value="Genomic_DNA"/>
</dbReference>
<dbReference type="RefSeq" id="WP_086986760.1">
    <property type="nucleotide sequence ID" value="NZ_FJNA01000002.1"/>
</dbReference>
<evidence type="ECO:0000256" key="6">
    <source>
        <dbReference type="ARBA" id="ARBA00044538"/>
    </source>
</evidence>
<evidence type="ECO:0000256" key="2">
    <source>
        <dbReference type="ARBA" id="ARBA00022670"/>
    </source>
</evidence>
<dbReference type="InterPro" id="IPR007422">
    <property type="entry name" value="Peptidase_Prp"/>
</dbReference>
<dbReference type="AlphaFoldDB" id="A0AB37ZXC4"/>
<keyword evidence="3" id="KW-0378">Hydrolase</keyword>
<reference evidence="7 8" key="1">
    <citation type="submission" date="2016-10" db="EMBL/GenBank/DDBJ databases">
        <authorList>
            <person name="Varghese N."/>
            <person name="Submissions S."/>
        </authorList>
    </citation>
    <scope>NUCLEOTIDE SEQUENCE [LARGE SCALE GENOMIC DNA]</scope>
    <source>
        <strain evidence="7 8">DSM 14526</strain>
    </source>
</reference>
<evidence type="ECO:0000256" key="1">
    <source>
        <dbReference type="ARBA" id="ARBA00022517"/>
    </source>
</evidence>
<evidence type="ECO:0000256" key="4">
    <source>
        <dbReference type="ARBA" id="ARBA00022807"/>
    </source>
</evidence>
<proteinExistence type="inferred from homology"/>
<accession>A0AB37ZXC4</accession>
<dbReference type="SUPFAM" id="SSF118010">
    <property type="entry name" value="TM1457-like"/>
    <property type="match status" value="1"/>
</dbReference>
<keyword evidence="1" id="KW-0690">Ribosome biogenesis</keyword>
<comment type="similarity">
    <text evidence="5">Belongs to the Prp family.</text>
</comment>
<dbReference type="Proteomes" id="UP000199042">
    <property type="component" value="Unassembled WGS sequence"/>
</dbReference>
<keyword evidence="2" id="KW-0645">Protease</keyword>
<dbReference type="GO" id="GO:0042254">
    <property type="term" value="P:ribosome biogenesis"/>
    <property type="evidence" value="ECO:0007669"/>
    <property type="project" value="UniProtKB-KW"/>
</dbReference>
<sequence length="104" mass="11479">MIRVRIKKDLMHNVQTIQVSGHANYAPRGQDIVCAAVSTLLQTVGYSLTSREETMTQVDFDYPGVGSVEIGKPTRESHLITGVFELGASMLAEQYPDHVCLEVE</sequence>